<dbReference type="Proteomes" id="UP000053789">
    <property type="component" value="Unassembled WGS sequence"/>
</dbReference>
<organism evidence="1 2">
    <name type="scientific">Cladophialophora bantiana (strain ATCC 10958 / CBS 173.52 / CDC B-1940 / NIH 8579)</name>
    <name type="common">Xylohypha bantiana</name>
    <dbReference type="NCBI Taxonomy" id="1442370"/>
    <lineage>
        <taxon>Eukaryota</taxon>
        <taxon>Fungi</taxon>
        <taxon>Dikarya</taxon>
        <taxon>Ascomycota</taxon>
        <taxon>Pezizomycotina</taxon>
        <taxon>Eurotiomycetes</taxon>
        <taxon>Chaetothyriomycetidae</taxon>
        <taxon>Chaetothyriales</taxon>
        <taxon>Herpotrichiellaceae</taxon>
        <taxon>Cladophialophora</taxon>
    </lineage>
</organism>
<dbReference type="GeneID" id="27704689"/>
<protein>
    <submittedName>
        <fullName evidence="1">Uncharacterized protein</fullName>
    </submittedName>
</protein>
<dbReference type="EMBL" id="KN847002">
    <property type="protein sequence ID" value="KIW87787.1"/>
    <property type="molecule type" value="Genomic_DNA"/>
</dbReference>
<name>A0A0D2FM40_CLAB1</name>
<gene>
    <name evidence="1" type="ORF">Z519_11761</name>
</gene>
<evidence type="ECO:0000313" key="1">
    <source>
        <dbReference type="EMBL" id="KIW87787.1"/>
    </source>
</evidence>
<reference evidence="1" key="1">
    <citation type="submission" date="2015-01" db="EMBL/GenBank/DDBJ databases">
        <title>The Genome Sequence of Cladophialophora bantiana CBS 173.52.</title>
        <authorList>
            <consortium name="The Broad Institute Genomics Platform"/>
            <person name="Cuomo C."/>
            <person name="de Hoog S."/>
            <person name="Gorbushina A."/>
            <person name="Stielow B."/>
            <person name="Teixiera M."/>
            <person name="Abouelleil A."/>
            <person name="Chapman S.B."/>
            <person name="Priest M."/>
            <person name="Young S.K."/>
            <person name="Wortman J."/>
            <person name="Nusbaum C."/>
            <person name="Birren B."/>
        </authorList>
    </citation>
    <scope>NUCLEOTIDE SEQUENCE [LARGE SCALE GENOMIC DNA]</scope>
    <source>
        <strain evidence="1">CBS 173.52</strain>
    </source>
</reference>
<dbReference type="AlphaFoldDB" id="A0A0D2FM40"/>
<dbReference type="VEuPathDB" id="FungiDB:Z519_11761"/>
<proteinExistence type="predicted"/>
<dbReference type="RefSeq" id="XP_016614456.1">
    <property type="nucleotide sequence ID" value="XM_016769472.1"/>
</dbReference>
<accession>A0A0D2FM40</accession>
<evidence type="ECO:0000313" key="2">
    <source>
        <dbReference type="Proteomes" id="UP000053789"/>
    </source>
</evidence>
<dbReference type="HOGENOM" id="CLU_2654284_0_0_1"/>
<sequence>MAQPNLWYRTFTRHEGDDIDRLADPAFLNTNFIDFFGKWLQQDQNSDVLSFDALMMGLWGNSTKLLNIHFFKWNKL</sequence>
<keyword evidence="2" id="KW-1185">Reference proteome</keyword>